<dbReference type="AlphaFoldDB" id="A0A2K2CLT0"/>
<evidence type="ECO:0000313" key="4">
    <source>
        <dbReference type="Proteomes" id="UP000008810"/>
    </source>
</evidence>
<dbReference type="Proteomes" id="UP000008810">
    <property type="component" value="Chromosome 4"/>
</dbReference>
<dbReference type="InParanoid" id="A0A2K2CLT0"/>
<name>A0A2K2CLT0_BRADI</name>
<keyword evidence="4" id="KW-1185">Reference proteome</keyword>
<gene>
    <name evidence="2" type="ORF">BRADI_4g10346v3</name>
</gene>
<feature type="domain" description="F-box associated beta-propeller type 3" evidence="1">
    <location>
        <begin position="62"/>
        <end position="174"/>
    </location>
</feature>
<evidence type="ECO:0000313" key="3">
    <source>
        <dbReference type="EnsemblPlants" id="PNT62990"/>
    </source>
</evidence>
<dbReference type="InterPro" id="IPR013187">
    <property type="entry name" value="F-box-assoc_dom_typ3"/>
</dbReference>
<accession>A0A2K2CLT0</accession>
<protein>
    <recommendedName>
        <fullName evidence="1">F-box associated beta-propeller type 3 domain-containing protein</fullName>
    </recommendedName>
</protein>
<dbReference type="EnsemblPlants" id="PNT62990">
    <property type="protein sequence ID" value="PNT62990"/>
    <property type="gene ID" value="BRADI_4g10346v3"/>
</dbReference>
<dbReference type="OrthoDB" id="692435at2759"/>
<sequence length="191" mass="21925">MYLHRPSGEYRALYWHHRGHKNHTNNEGETLCYILRVPRAREPRHIVLPAAYRGIVHCPNPPVMIRGCLHWDPGRCSLDTAVVFDTEAESFRSMRLPAAAFAGNSRSCTRLHDMDGMLGLSCFDESGTVAEVWVLEDYEREVWSLKYKINFSSDSMCSLAKRHLVLSHEGDMLLYSNSSLEATWFTMRASF</sequence>
<evidence type="ECO:0000259" key="1">
    <source>
        <dbReference type="Pfam" id="PF08268"/>
    </source>
</evidence>
<reference evidence="2" key="2">
    <citation type="submission" date="2017-06" db="EMBL/GenBank/DDBJ databases">
        <title>WGS assembly of Brachypodium distachyon.</title>
        <authorList>
            <consortium name="The International Brachypodium Initiative"/>
            <person name="Lucas S."/>
            <person name="Harmon-Smith M."/>
            <person name="Lail K."/>
            <person name="Tice H."/>
            <person name="Grimwood J."/>
            <person name="Bruce D."/>
            <person name="Barry K."/>
            <person name="Shu S."/>
            <person name="Lindquist E."/>
            <person name="Wang M."/>
            <person name="Pitluck S."/>
            <person name="Vogel J.P."/>
            <person name="Garvin D.F."/>
            <person name="Mockler T.C."/>
            <person name="Schmutz J."/>
            <person name="Rokhsar D."/>
            <person name="Bevan M.W."/>
        </authorList>
    </citation>
    <scope>NUCLEOTIDE SEQUENCE</scope>
    <source>
        <strain evidence="2">Bd21</strain>
    </source>
</reference>
<organism evidence="2">
    <name type="scientific">Brachypodium distachyon</name>
    <name type="common">Purple false brome</name>
    <name type="synonym">Trachynia distachya</name>
    <dbReference type="NCBI Taxonomy" id="15368"/>
    <lineage>
        <taxon>Eukaryota</taxon>
        <taxon>Viridiplantae</taxon>
        <taxon>Streptophyta</taxon>
        <taxon>Embryophyta</taxon>
        <taxon>Tracheophyta</taxon>
        <taxon>Spermatophyta</taxon>
        <taxon>Magnoliopsida</taxon>
        <taxon>Liliopsida</taxon>
        <taxon>Poales</taxon>
        <taxon>Poaceae</taxon>
        <taxon>BOP clade</taxon>
        <taxon>Pooideae</taxon>
        <taxon>Stipodae</taxon>
        <taxon>Brachypodieae</taxon>
        <taxon>Brachypodium</taxon>
    </lineage>
</organism>
<dbReference type="EMBL" id="CM000883">
    <property type="protein sequence ID" value="PNT62990.1"/>
    <property type="molecule type" value="Genomic_DNA"/>
</dbReference>
<dbReference type="Gramene" id="PNT62990">
    <property type="protein sequence ID" value="PNT62990"/>
    <property type="gene ID" value="BRADI_4g10346v3"/>
</dbReference>
<reference evidence="2 3" key="1">
    <citation type="journal article" date="2010" name="Nature">
        <title>Genome sequencing and analysis of the model grass Brachypodium distachyon.</title>
        <authorList>
            <consortium name="International Brachypodium Initiative"/>
        </authorList>
    </citation>
    <scope>NUCLEOTIDE SEQUENCE [LARGE SCALE GENOMIC DNA]</scope>
    <source>
        <strain evidence="2 3">Bd21</strain>
    </source>
</reference>
<proteinExistence type="predicted"/>
<reference evidence="3" key="3">
    <citation type="submission" date="2018-08" db="UniProtKB">
        <authorList>
            <consortium name="EnsemblPlants"/>
        </authorList>
    </citation>
    <scope>IDENTIFICATION</scope>
    <source>
        <strain evidence="3">cv. Bd21</strain>
    </source>
</reference>
<dbReference type="Pfam" id="PF08268">
    <property type="entry name" value="FBA_3"/>
    <property type="match status" value="1"/>
</dbReference>
<evidence type="ECO:0000313" key="2">
    <source>
        <dbReference type="EMBL" id="PNT62990.1"/>
    </source>
</evidence>